<reference evidence="1" key="1">
    <citation type="submission" date="2020-11" db="EMBL/GenBank/DDBJ databases">
        <authorList>
            <person name="Koelle M."/>
            <person name="Horta M.A.C."/>
            <person name="Nowrousian M."/>
            <person name="Ohm R.A."/>
            <person name="Benz P."/>
            <person name="Pilgard A."/>
        </authorList>
    </citation>
    <scope>NUCLEOTIDE SEQUENCE</scope>
    <source>
        <strain evidence="1">FPRL280</strain>
    </source>
</reference>
<reference evidence="1" key="2">
    <citation type="journal article" name="Front. Microbiol.">
        <title>Degradative Capacity of Two Strains of Rhodonia placenta: From Phenotype to Genotype.</title>
        <authorList>
            <person name="Kolle M."/>
            <person name="Horta M.A.C."/>
            <person name="Nowrousian M."/>
            <person name="Ohm R.A."/>
            <person name="Benz J.P."/>
            <person name="Pilgard A."/>
        </authorList>
    </citation>
    <scope>NUCLEOTIDE SEQUENCE</scope>
    <source>
        <strain evidence="1">FPRL280</strain>
    </source>
</reference>
<dbReference type="AlphaFoldDB" id="A0A8H7TXI1"/>
<accession>A0A8H7TXI1</accession>
<comment type="caution">
    <text evidence="1">The sequence shown here is derived from an EMBL/GenBank/DDBJ whole genome shotgun (WGS) entry which is preliminary data.</text>
</comment>
<sequence length="152" mass="16495">MFKGPADHSGYGALELHDKYLSRIPSHCATEVEQQLDISRACWFKLNKFFLALGGAYSEACGGASRSQGASASINATLEKATSLAIAMAVGRKGTVASSTLTLRTSLTPNVLKRGLQLPWVPPRLQQVPPSLHPHQVQVPLQQNQSNLSWWT</sequence>
<organism evidence="1 2">
    <name type="scientific">Rhodonia placenta</name>
    <dbReference type="NCBI Taxonomy" id="104341"/>
    <lineage>
        <taxon>Eukaryota</taxon>
        <taxon>Fungi</taxon>
        <taxon>Dikarya</taxon>
        <taxon>Basidiomycota</taxon>
        <taxon>Agaricomycotina</taxon>
        <taxon>Agaricomycetes</taxon>
        <taxon>Polyporales</taxon>
        <taxon>Adustoporiaceae</taxon>
        <taxon>Rhodonia</taxon>
    </lineage>
</organism>
<dbReference type="Proteomes" id="UP000639403">
    <property type="component" value="Unassembled WGS sequence"/>
</dbReference>
<protein>
    <submittedName>
        <fullName evidence="1">Uncharacterized protein</fullName>
    </submittedName>
</protein>
<dbReference type="EMBL" id="JADOXO010000506">
    <property type="protein sequence ID" value="KAF9803490.1"/>
    <property type="molecule type" value="Genomic_DNA"/>
</dbReference>
<gene>
    <name evidence="1" type="ORF">IEO21_09672</name>
</gene>
<evidence type="ECO:0000313" key="1">
    <source>
        <dbReference type="EMBL" id="KAF9803490.1"/>
    </source>
</evidence>
<name>A0A8H7TXI1_9APHY</name>
<evidence type="ECO:0000313" key="2">
    <source>
        <dbReference type="Proteomes" id="UP000639403"/>
    </source>
</evidence>
<proteinExistence type="predicted"/>